<evidence type="ECO:0000313" key="2">
    <source>
        <dbReference type="EMBL" id="CAH9139652.1"/>
    </source>
</evidence>
<dbReference type="PANTHER" id="PTHR31672">
    <property type="entry name" value="BNACNNG10540D PROTEIN"/>
    <property type="match status" value="1"/>
</dbReference>
<protein>
    <recommendedName>
        <fullName evidence="1">F-box domain-containing protein</fullName>
    </recommendedName>
</protein>
<dbReference type="CDD" id="cd22157">
    <property type="entry name" value="F-box_AtFBW1-like"/>
    <property type="match status" value="1"/>
</dbReference>
<dbReference type="SMART" id="SM00256">
    <property type="entry name" value="FBOX"/>
    <property type="match status" value="1"/>
</dbReference>
<dbReference type="PROSITE" id="PS50181">
    <property type="entry name" value="FBOX"/>
    <property type="match status" value="1"/>
</dbReference>
<evidence type="ECO:0000313" key="3">
    <source>
        <dbReference type="Proteomes" id="UP001152523"/>
    </source>
</evidence>
<proteinExistence type="predicted"/>
<dbReference type="NCBIfam" id="TIGR01640">
    <property type="entry name" value="F_box_assoc_1"/>
    <property type="match status" value="1"/>
</dbReference>
<dbReference type="Pfam" id="PF08268">
    <property type="entry name" value="FBA_3"/>
    <property type="match status" value="1"/>
</dbReference>
<dbReference type="InterPro" id="IPR050796">
    <property type="entry name" value="SCF_F-box_component"/>
</dbReference>
<dbReference type="InterPro" id="IPR017451">
    <property type="entry name" value="F-box-assoc_interact_dom"/>
</dbReference>
<keyword evidence="3" id="KW-1185">Reference proteome</keyword>
<dbReference type="SUPFAM" id="SSF50965">
    <property type="entry name" value="Galactose oxidase, central domain"/>
    <property type="match status" value="1"/>
</dbReference>
<dbReference type="SUPFAM" id="SSF81383">
    <property type="entry name" value="F-box domain"/>
    <property type="match status" value="1"/>
</dbReference>
<dbReference type="InterPro" id="IPR036047">
    <property type="entry name" value="F-box-like_dom_sf"/>
</dbReference>
<name>A0AAV0FVC1_9ASTE</name>
<feature type="domain" description="F-box" evidence="1">
    <location>
        <begin position="7"/>
        <end position="53"/>
    </location>
</feature>
<accession>A0AAV0FVC1</accession>
<reference evidence="2" key="1">
    <citation type="submission" date="2022-07" db="EMBL/GenBank/DDBJ databases">
        <authorList>
            <person name="Macas J."/>
            <person name="Novak P."/>
            <person name="Neumann P."/>
        </authorList>
    </citation>
    <scope>NUCLEOTIDE SEQUENCE</scope>
</reference>
<sequence length="380" mass="42464">MKREKLDSGIPYLPEEIIKSILKGLPVKSLIRFRSVCDLWKNIINAPSFITDHFNYSSHQSSSLIATHDGAFIKFSLDLDKGLREVQVGPPIDSDRPHRIVGSCNGLVCLQTGRPDTPTLSIWNPAIREVMQVPRSRTLDATKVHYLGFGFSPLVNDYKIIVMTFATWGDMVKNVVSRIKVYSLATNSWKDIEFSCLDGIRLSSPSLNVNGLIFCLASKTGLDGSHVIVSFDLASEEIKLIPTPLSGKEEAKLIVYENRAALLYSSYGPNSSNIDVDLWVIEEGIGSVWSKKWTFCPYSFIRPCTICTNLIVCTGVFCFKKFQLEEEEKDYSDIEVDTFLINLASNEFKVVDESTYGYSGNSFEYVESLVSPSNIQVGNS</sequence>
<dbReference type="InterPro" id="IPR013187">
    <property type="entry name" value="F-box-assoc_dom_typ3"/>
</dbReference>
<dbReference type="EMBL" id="CAMAPF010001018">
    <property type="protein sequence ID" value="CAH9139652.1"/>
    <property type="molecule type" value="Genomic_DNA"/>
</dbReference>
<comment type="caution">
    <text evidence="2">The sequence shown here is derived from an EMBL/GenBank/DDBJ whole genome shotgun (WGS) entry which is preliminary data.</text>
</comment>
<dbReference type="Gene3D" id="1.20.1280.50">
    <property type="match status" value="1"/>
</dbReference>
<evidence type="ECO:0000259" key="1">
    <source>
        <dbReference type="PROSITE" id="PS50181"/>
    </source>
</evidence>
<dbReference type="InterPro" id="IPR001810">
    <property type="entry name" value="F-box_dom"/>
</dbReference>
<dbReference type="InterPro" id="IPR011043">
    <property type="entry name" value="Gal_Oxase/kelch_b-propeller"/>
</dbReference>
<dbReference type="Proteomes" id="UP001152523">
    <property type="component" value="Unassembled WGS sequence"/>
</dbReference>
<dbReference type="AlphaFoldDB" id="A0AAV0FVC1"/>
<gene>
    <name evidence="2" type="ORF">CEPIT_LOCUS37749</name>
</gene>
<dbReference type="Pfam" id="PF00646">
    <property type="entry name" value="F-box"/>
    <property type="match status" value="1"/>
</dbReference>
<dbReference type="PANTHER" id="PTHR31672:SF10">
    <property type="entry name" value="F-BOX DOMAIN-CONTAINING PROTEIN"/>
    <property type="match status" value="1"/>
</dbReference>
<organism evidence="2 3">
    <name type="scientific">Cuscuta epithymum</name>
    <dbReference type="NCBI Taxonomy" id="186058"/>
    <lineage>
        <taxon>Eukaryota</taxon>
        <taxon>Viridiplantae</taxon>
        <taxon>Streptophyta</taxon>
        <taxon>Embryophyta</taxon>
        <taxon>Tracheophyta</taxon>
        <taxon>Spermatophyta</taxon>
        <taxon>Magnoliopsida</taxon>
        <taxon>eudicotyledons</taxon>
        <taxon>Gunneridae</taxon>
        <taxon>Pentapetalae</taxon>
        <taxon>asterids</taxon>
        <taxon>lamiids</taxon>
        <taxon>Solanales</taxon>
        <taxon>Convolvulaceae</taxon>
        <taxon>Cuscuteae</taxon>
        <taxon>Cuscuta</taxon>
        <taxon>Cuscuta subgen. Cuscuta</taxon>
    </lineage>
</organism>